<dbReference type="InterPro" id="IPR018392">
    <property type="entry name" value="LysM"/>
</dbReference>
<dbReference type="Gene3D" id="3.10.350.10">
    <property type="entry name" value="LysM domain"/>
    <property type="match status" value="1"/>
</dbReference>
<comment type="similarity">
    <text evidence="1">Belongs to the transglycosylase Slt family.</text>
</comment>
<dbReference type="eggNOG" id="COG1388">
    <property type="taxonomic scope" value="Bacteria"/>
</dbReference>
<dbReference type="SMART" id="SM00257">
    <property type="entry name" value="LysM"/>
    <property type="match status" value="3"/>
</dbReference>
<dbReference type="Gene3D" id="1.10.530.10">
    <property type="match status" value="1"/>
</dbReference>
<feature type="domain" description="LysM" evidence="3">
    <location>
        <begin position="404"/>
        <end position="447"/>
    </location>
</feature>
<dbReference type="GO" id="GO:0008933">
    <property type="term" value="F:peptidoglycan lytic transglycosylase activity"/>
    <property type="evidence" value="ECO:0007669"/>
    <property type="project" value="InterPro"/>
</dbReference>
<organism evidence="4 5">
    <name type="scientific">Gemmatimonas phototrophica</name>
    <dbReference type="NCBI Taxonomy" id="1379270"/>
    <lineage>
        <taxon>Bacteria</taxon>
        <taxon>Pseudomonadati</taxon>
        <taxon>Gemmatimonadota</taxon>
        <taxon>Gemmatimonadia</taxon>
        <taxon>Gemmatimonadales</taxon>
        <taxon>Gemmatimonadaceae</taxon>
        <taxon>Gemmatimonas</taxon>
    </lineage>
</organism>
<evidence type="ECO:0000256" key="1">
    <source>
        <dbReference type="ARBA" id="ARBA00007734"/>
    </source>
</evidence>
<dbReference type="SUPFAM" id="SSF54106">
    <property type="entry name" value="LysM domain"/>
    <property type="match status" value="1"/>
</dbReference>
<dbReference type="Proteomes" id="UP000076404">
    <property type="component" value="Chromosome"/>
</dbReference>
<evidence type="ECO:0000259" key="3">
    <source>
        <dbReference type="PROSITE" id="PS51782"/>
    </source>
</evidence>
<accession>A0A143BJL0</accession>
<feature type="region of interest" description="Disordered" evidence="2">
    <location>
        <begin position="449"/>
        <end position="502"/>
    </location>
</feature>
<dbReference type="STRING" id="1379270.GEMMAAP_11470"/>
<evidence type="ECO:0000313" key="4">
    <source>
        <dbReference type="EMBL" id="AMW05257.1"/>
    </source>
</evidence>
<keyword evidence="5" id="KW-1185">Reference proteome</keyword>
<dbReference type="CDD" id="cd00118">
    <property type="entry name" value="LysM"/>
    <property type="match status" value="1"/>
</dbReference>
<evidence type="ECO:0000313" key="5">
    <source>
        <dbReference type="Proteomes" id="UP000076404"/>
    </source>
</evidence>
<dbReference type="AlphaFoldDB" id="A0A143BJL0"/>
<feature type="compositionally biased region" description="Basic residues" evidence="2">
    <location>
        <begin position="459"/>
        <end position="488"/>
    </location>
</feature>
<dbReference type="KEGG" id="gph:GEMMAAP_11470"/>
<dbReference type="InterPro" id="IPR023346">
    <property type="entry name" value="Lysozyme-like_dom_sf"/>
</dbReference>
<dbReference type="SUPFAM" id="SSF53955">
    <property type="entry name" value="Lysozyme-like"/>
    <property type="match status" value="1"/>
</dbReference>
<protein>
    <recommendedName>
        <fullName evidence="3">LysM domain-containing protein</fullName>
    </recommendedName>
</protein>
<name>A0A143BJL0_9BACT</name>
<dbReference type="PANTHER" id="PTHR37423">
    <property type="entry name" value="SOLUBLE LYTIC MUREIN TRANSGLYCOSYLASE-RELATED"/>
    <property type="match status" value="1"/>
</dbReference>
<proteinExistence type="inferred from homology"/>
<dbReference type="PANTHER" id="PTHR37423:SF2">
    <property type="entry name" value="MEMBRANE-BOUND LYTIC MUREIN TRANSGLYCOSYLASE C"/>
    <property type="match status" value="1"/>
</dbReference>
<dbReference type="InterPro" id="IPR000189">
    <property type="entry name" value="Transglyc_AS"/>
</dbReference>
<dbReference type="InterPro" id="IPR008258">
    <property type="entry name" value="Transglycosylase_SLT_dom_1"/>
</dbReference>
<dbReference type="InterPro" id="IPR036779">
    <property type="entry name" value="LysM_dom_sf"/>
</dbReference>
<reference evidence="4 5" key="2">
    <citation type="journal article" date="2016" name="Environ. Microbiol. Rep.">
        <title>Metagenomic evidence for the presence of phototrophic Gemmatimonadetes bacteria in diverse environments.</title>
        <authorList>
            <person name="Zeng Y."/>
            <person name="Baumbach J."/>
            <person name="Barbosa E.G."/>
            <person name="Azevedo V."/>
            <person name="Zhang C."/>
            <person name="Koblizek M."/>
        </authorList>
    </citation>
    <scope>NUCLEOTIDE SEQUENCE [LARGE SCALE GENOMIC DNA]</scope>
    <source>
        <strain evidence="4 5">AP64</strain>
    </source>
</reference>
<dbReference type="GO" id="GO:0000270">
    <property type="term" value="P:peptidoglycan metabolic process"/>
    <property type="evidence" value="ECO:0007669"/>
    <property type="project" value="InterPro"/>
</dbReference>
<dbReference type="OrthoDB" id="9815002at2"/>
<dbReference type="Pfam" id="PF01476">
    <property type="entry name" value="LysM"/>
    <property type="match status" value="1"/>
</dbReference>
<dbReference type="EMBL" id="CP011454">
    <property type="protein sequence ID" value="AMW05257.1"/>
    <property type="molecule type" value="Genomic_DNA"/>
</dbReference>
<gene>
    <name evidence="4" type="ORF">GEMMAAP_11470</name>
</gene>
<reference evidence="4 5" key="1">
    <citation type="journal article" date="2014" name="Proc. Natl. Acad. Sci. U.S.A.">
        <title>Functional type 2 photosynthetic reaction centers found in the rare bacterial phylum Gemmatimonadetes.</title>
        <authorList>
            <person name="Zeng Y."/>
            <person name="Feng F."/>
            <person name="Medova H."/>
            <person name="Dean J."/>
            <person name="Koblizek M."/>
        </authorList>
    </citation>
    <scope>NUCLEOTIDE SEQUENCE [LARGE SCALE GENOMIC DNA]</scope>
    <source>
        <strain evidence="4 5">AP64</strain>
    </source>
</reference>
<dbReference type="CDD" id="cd16894">
    <property type="entry name" value="MltD-like"/>
    <property type="match status" value="1"/>
</dbReference>
<dbReference type="PROSITE" id="PS00922">
    <property type="entry name" value="TRANSGLYCOSYLASE"/>
    <property type="match status" value="1"/>
</dbReference>
<evidence type="ECO:0000256" key="2">
    <source>
        <dbReference type="SAM" id="MobiDB-lite"/>
    </source>
</evidence>
<dbReference type="GO" id="GO:0016020">
    <property type="term" value="C:membrane"/>
    <property type="evidence" value="ECO:0007669"/>
    <property type="project" value="InterPro"/>
</dbReference>
<dbReference type="eggNOG" id="COG0741">
    <property type="taxonomic scope" value="Bacteria"/>
</dbReference>
<sequence>MHAPVVAPVIPPVADADPATREEVVSTALAVFGDSTAIAVADSLNETPVWDIDVRAYETHDRVEHYVDLFSAKAKERFASRLSRGTRYEPMIRAKLRASGMPEDLTYLALIESGYDPHAYSRAAAVGMWQFMSSTARDVGMRVDWWMDERRDPARSTDGAIRFLGFLQRQFGSLYLAAAAYNGGPGRVSRGLTRFADELEGAEGEDRFFALAEQDYLRAETKNYVPQLIAAALVAKMPARYGLRIDSLPAYTYDSVQVVPGTSLFAVAAAGSITSTELRDLNPALLRGMAPPDASIWVRVPVGSGERTRSALDTLGAKQVRGYRTAKVSESVTPTTFAKTHGVSLKQLRWFNPSWKTTRKGRLVAGQSLRIPQELALAYARDIPDPSLEKFGGTAGSSSLSARGVHVVRRGETLGGIARRYGMTEKSLKALNGMRGSRILAGQTLQVKKSTTASVKPKSVTKGKATSRKSSVKKSVKKPPVTKKKATSKSKQVASPKSKQRK</sequence>
<dbReference type="PROSITE" id="PS51782">
    <property type="entry name" value="LYSM"/>
    <property type="match status" value="1"/>
</dbReference>
<dbReference type="Pfam" id="PF01464">
    <property type="entry name" value="SLT"/>
    <property type="match status" value="1"/>
</dbReference>
<dbReference type="RefSeq" id="WP_026849647.1">
    <property type="nucleotide sequence ID" value="NZ_CP011454.1"/>
</dbReference>